<dbReference type="EMBL" id="BKCJ011163380">
    <property type="protein sequence ID" value="GFC96988.1"/>
    <property type="molecule type" value="Genomic_DNA"/>
</dbReference>
<dbReference type="AlphaFoldDB" id="A0A699SIG9"/>
<name>A0A699SIG9_TANCI</name>
<accession>A0A699SIG9</accession>
<proteinExistence type="predicted"/>
<evidence type="ECO:0000313" key="1">
    <source>
        <dbReference type="EMBL" id="GFC96988.1"/>
    </source>
</evidence>
<reference evidence="1" key="1">
    <citation type="journal article" date="2019" name="Sci. Rep.">
        <title>Draft genome of Tanacetum cinerariifolium, the natural source of mosquito coil.</title>
        <authorList>
            <person name="Yamashiro T."/>
            <person name="Shiraishi A."/>
            <person name="Satake H."/>
            <person name="Nakayama K."/>
        </authorList>
    </citation>
    <scope>NUCLEOTIDE SEQUENCE</scope>
</reference>
<organism evidence="1">
    <name type="scientific">Tanacetum cinerariifolium</name>
    <name type="common">Dalmatian daisy</name>
    <name type="synonym">Chrysanthemum cinerariifolium</name>
    <dbReference type="NCBI Taxonomy" id="118510"/>
    <lineage>
        <taxon>Eukaryota</taxon>
        <taxon>Viridiplantae</taxon>
        <taxon>Streptophyta</taxon>
        <taxon>Embryophyta</taxon>
        <taxon>Tracheophyta</taxon>
        <taxon>Spermatophyta</taxon>
        <taxon>Magnoliopsida</taxon>
        <taxon>eudicotyledons</taxon>
        <taxon>Gunneridae</taxon>
        <taxon>Pentapetalae</taxon>
        <taxon>asterids</taxon>
        <taxon>campanulids</taxon>
        <taxon>Asterales</taxon>
        <taxon>Asteraceae</taxon>
        <taxon>Asteroideae</taxon>
        <taxon>Anthemideae</taxon>
        <taxon>Anthemidinae</taxon>
        <taxon>Tanacetum</taxon>
    </lineage>
</organism>
<feature type="non-terminal residue" evidence="1">
    <location>
        <position position="1"/>
    </location>
</feature>
<gene>
    <name evidence="1" type="ORF">Tci_868958</name>
</gene>
<protein>
    <submittedName>
        <fullName evidence="1">Uncharacterized protein</fullName>
    </submittedName>
</protein>
<comment type="caution">
    <text evidence="1">The sequence shown here is derived from an EMBL/GenBank/DDBJ whole genome shotgun (WGS) entry which is preliminary data.</text>
</comment>
<sequence length="105" mass="11904">IIKNVNPPSTNNCPVLPAALRAQAIQELHELQKISTYVDSRLESIERFLNDFVNQNNETITNDLESDDESVDTPFVSPFLHSYNDSDDGEVLNELIKYENVGMLH</sequence>